<proteinExistence type="predicted"/>
<keyword evidence="1" id="KW-0472">Membrane</keyword>
<name>A0A5C0VGC7_9SPHI</name>
<dbReference type="Gene3D" id="3.50.50.60">
    <property type="entry name" value="FAD/NAD(P)-binding domain"/>
    <property type="match status" value="1"/>
</dbReference>
<dbReference type="EMBL" id="CP043329">
    <property type="protein sequence ID" value="QEK50923.1"/>
    <property type="molecule type" value="Genomic_DNA"/>
</dbReference>
<reference evidence="2 3" key="1">
    <citation type="submission" date="2019-08" db="EMBL/GenBank/DDBJ databases">
        <title>Pedobacter sp. nov., isolated from Han river, South Korea.</title>
        <authorList>
            <person name="Lee D.-H."/>
            <person name="Kim Y.-S."/>
            <person name="Hwang E.-M."/>
            <person name="Le Tran T.C."/>
            <person name="Cha C.-J."/>
        </authorList>
    </citation>
    <scope>NUCLEOTIDE SEQUENCE [LARGE SCALE GENOMIC DNA]</scope>
    <source>
        <strain evidence="2 3">CJ43</strain>
    </source>
</reference>
<feature type="transmembrane region" description="Helical" evidence="1">
    <location>
        <begin position="6"/>
        <end position="27"/>
    </location>
</feature>
<gene>
    <name evidence="2" type="ORF">FYC62_03980</name>
</gene>
<keyword evidence="1" id="KW-1133">Transmembrane helix</keyword>
<organism evidence="2 3">
    <name type="scientific">Pedobacter aquae</name>
    <dbReference type="NCBI Taxonomy" id="2605747"/>
    <lineage>
        <taxon>Bacteria</taxon>
        <taxon>Pseudomonadati</taxon>
        <taxon>Bacteroidota</taxon>
        <taxon>Sphingobacteriia</taxon>
        <taxon>Sphingobacteriales</taxon>
        <taxon>Sphingobacteriaceae</taxon>
        <taxon>Pedobacter</taxon>
    </lineage>
</organism>
<dbReference type="RefSeq" id="WP_149074007.1">
    <property type="nucleotide sequence ID" value="NZ_CP043329.1"/>
</dbReference>
<accession>A0A5C0VGC7</accession>
<dbReference type="AlphaFoldDB" id="A0A5C0VGC7"/>
<keyword evidence="3" id="KW-1185">Reference proteome</keyword>
<evidence type="ECO:0000313" key="2">
    <source>
        <dbReference type="EMBL" id="QEK50923.1"/>
    </source>
</evidence>
<evidence type="ECO:0000256" key="1">
    <source>
        <dbReference type="SAM" id="Phobius"/>
    </source>
</evidence>
<dbReference type="KEGG" id="pej:FYC62_03980"/>
<dbReference type="SUPFAM" id="SSF51905">
    <property type="entry name" value="FAD/NAD(P)-binding domain"/>
    <property type="match status" value="1"/>
</dbReference>
<keyword evidence="1" id="KW-0812">Transmembrane</keyword>
<dbReference type="InterPro" id="IPR036188">
    <property type="entry name" value="FAD/NAD-bd_sf"/>
</dbReference>
<dbReference type="Pfam" id="PF05834">
    <property type="entry name" value="Lycopene_cycl"/>
    <property type="match status" value="1"/>
</dbReference>
<protein>
    <recommendedName>
        <fullName evidence="4">Lycopene beta-cyclase</fullName>
    </recommendedName>
</protein>
<evidence type="ECO:0008006" key="4">
    <source>
        <dbReference type="Google" id="ProtNLM"/>
    </source>
</evidence>
<evidence type="ECO:0000313" key="3">
    <source>
        <dbReference type="Proteomes" id="UP000323653"/>
    </source>
</evidence>
<sequence>MQSNPTFYNYTIIGAGASGLWMAYALYKHGLLKHKTLVIVEQDTQKFNDRTWCYWAKEELSPQQLADKVWHYSLNAEATSKSGSIFPYSYYHIRSNDFYLKMKNLLAKCENISWLYTSFEDYSQSPDLMVKTKQASWKTSKLFLSALADGEDVFSSQPLKTYLNNNDKQHILMWQSFVGWRVKTLKPVFNSSRMTLMDFDIPQNGQTQFLYELPFSDTESLVEITRFGEEKLNPTAAEALLKDYLAARNTPYEITETEVGAIPMTTHFDSKRKTLHKNENIIFLGTLAGAIKPTTGYGFKRMAKYADDLAKAMATHAALPTTYRPWRFRVYDTILLQILVSQPQRGKEIFQTLFKKQPTPRILKFLDEETSIKEEVMIFSKLPILLFLKSLIRYFTK</sequence>
<dbReference type="Proteomes" id="UP000323653">
    <property type="component" value="Chromosome"/>
</dbReference>